<accession>A0A4R7KRI9</accession>
<gene>
    <name evidence="2" type="ORF">EDD71_105182</name>
</gene>
<comment type="caution">
    <text evidence="2">The sequence shown here is derived from an EMBL/GenBank/DDBJ whole genome shotgun (WGS) entry which is preliminary data.</text>
</comment>
<organism evidence="2 3">
    <name type="scientific">Fonticella tunisiensis</name>
    <dbReference type="NCBI Taxonomy" id="1096341"/>
    <lineage>
        <taxon>Bacteria</taxon>
        <taxon>Bacillati</taxon>
        <taxon>Bacillota</taxon>
        <taxon>Clostridia</taxon>
        <taxon>Eubacteriales</taxon>
        <taxon>Clostridiaceae</taxon>
        <taxon>Fonticella</taxon>
    </lineage>
</organism>
<evidence type="ECO:0000313" key="2">
    <source>
        <dbReference type="EMBL" id="TDT62001.1"/>
    </source>
</evidence>
<protein>
    <submittedName>
        <fullName evidence="2">Uncharacterized protein</fullName>
    </submittedName>
</protein>
<proteinExistence type="predicted"/>
<keyword evidence="1" id="KW-0812">Transmembrane</keyword>
<keyword evidence="1" id="KW-0472">Membrane</keyword>
<keyword evidence="1" id="KW-1133">Transmembrane helix</keyword>
<sequence>MKGFILKNRILITILGIILASLTVYYVSYRFTYHTITVMTINKNISKIVDNIHIVNLDAEKQTLDGKTAIEYRLTFRLPSGYEKDDIAGYVNFALGFFDRTCEILGTSMTPQSFNYSPDESQSKSRTYTMEFKVTPEKQGDEDIKYLLSNVKKDIKIFTFNKNKKIKEFQIE</sequence>
<name>A0A4R7KRI9_9CLOT</name>
<dbReference type="AlphaFoldDB" id="A0A4R7KRI9"/>
<dbReference type="EMBL" id="SOAZ01000005">
    <property type="protein sequence ID" value="TDT62001.1"/>
    <property type="molecule type" value="Genomic_DNA"/>
</dbReference>
<reference evidence="2 3" key="1">
    <citation type="submission" date="2019-03" db="EMBL/GenBank/DDBJ databases">
        <title>Genomic Encyclopedia of Type Strains, Phase IV (KMG-IV): sequencing the most valuable type-strain genomes for metagenomic binning, comparative biology and taxonomic classification.</title>
        <authorList>
            <person name="Goeker M."/>
        </authorList>
    </citation>
    <scope>NUCLEOTIDE SEQUENCE [LARGE SCALE GENOMIC DNA]</scope>
    <source>
        <strain evidence="2 3">DSM 24455</strain>
    </source>
</reference>
<dbReference type="Proteomes" id="UP000295325">
    <property type="component" value="Unassembled WGS sequence"/>
</dbReference>
<evidence type="ECO:0000313" key="3">
    <source>
        <dbReference type="Proteomes" id="UP000295325"/>
    </source>
</evidence>
<feature type="transmembrane region" description="Helical" evidence="1">
    <location>
        <begin position="12"/>
        <end position="29"/>
    </location>
</feature>
<dbReference type="RefSeq" id="WP_133627627.1">
    <property type="nucleotide sequence ID" value="NZ_SOAZ01000005.1"/>
</dbReference>
<evidence type="ECO:0000256" key="1">
    <source>
        <dbReference type="SAM" id="Phobius"/>
    </source>
</evidence>
<keyword evidence="3" id="KW-1185">Reference proteome</keyword>